<dbReference type="Proteomes" id="UP000509367">
    <property type="component" value="Chromosome"/>
</dbReference>
<dbReference type="GO" id="GO:0016491">
    <property type="term" value="F:oxidoreductase activity"/>
    <property type="evidence" value="ECO:0007669"/>
    <property type="project" value="UniProtKB-KW"/>
</dbReference>
<accession>A0A6N1VD28</accession>
<evidence type="ECO:0000256" key="1">
    <source>
        <dbReference type="ARBA" id="ARBA00023002"/>
    </source>
</evidence>
<evidence type="ECO:0000259" key="2">
    <source>
        <dbReference type="Pfam" id="PF01266"/>
    </source>
</evidence>
<keyword evidence="4" id="KW-1185">Reference proteome</keyword>
<dbReference type="PANTHER" id="PTHR13847">
    <property type="entry name" value="SARCOSINE DEHYDROGENASE-RELATED"/>
    <property type="match status" value="1"/>
</dbReference>
<sequence length="426" mass="45655">MKNNAVHNSRGGLEIAVIGAGIVGSATALALAEDGHTVTVYDPAAPGSGTSFGNAGAIVTGSVMPNATPDVLKSIPGYLLDRDGPAVLRLAHLPRALPWLWRFVSAGRITEVERISRALGPLVTQALEDYQPLLRLSGADNCIRQAGWLKVYASEAEFATTRLERRLQAKAGIKAEVLDRDALLRLEPALSPEVCRMGLFQSRSGFVANPRGLAEAFARAAQSRGARHVRAKVDRIVSRQDGPSLVGACGMNRPFDKIVVAAGAWSRRLVRDVGDRVLLDAERGYHMIFATGRDALLSRPVCFPGIGMVLSPMIGGLRVLNGTELAGLDAPPDYRRIRQLKNQAHKVLPALTGQPVGNEWMGFRPSTPDSLPVIGPSPRNPNVFYAFGHGHLGVTMAATTARMIRSMIARGGPGKDATPYLIDRFC</sequence>
<reference evidence="3 4" key="1">
    <citation type="submission" date="2020-06" db="EMBL/GenBank/DDBJ databases">
        <title>Oricola thermophila sp. nov. isolated from a tidal sediments.</title>
        <authorList>
            <person name="Kwon K.K."/>
            <person name="Yang S.-H."/>
            <person name="Park M.-J."/>
        </authorList>
    </citation>
    <scope>NUCLEOTIDE SEQUENCE [LARGE SCALE GENOMIC DNA]</scope>
    <source>
        <strain evidence="3 4">MEBiC13590</strain>
    </source>
</reference>
<dbReference type="EMBL" id="CP054836">
    <property type="protein sequence ID" value="QKV18961.1"/>
    <property type="molecule type" value="Genomic_DNA"/>
</dbReference>
<keyword evidence="1" id="KW-0560">Oxidoreductase</keyword>
<dbReference type="RefSeq" id="WP_175276853.1">
    <property type="nucleotide sequence ID" value="NZ_CP054836.1"/>
</dbReference>
<dbReference type="GO" id="GO:0005737">
    <property type="term" value="C:cytoplasm"/>
    <property type="evidence" value="ECO:0007669"/>
    <property type="project" value="TreeGrafter"/>
</dbReference>
<protein>
    <submittedName>
        <fullName evidence="3">FAD-binding oxidoreductase</fullName>
    </submittedName>
</protein>
<dbReference type="SUPFAM" id="SSF54373">
    <property type="entry name" value="FAD-linked reductases, C-terminal domain"/>
    <property type="match status" value="1"/>
</dbReference>
<dbReference type="SUPFAM" id="SSF51905">
    <property type="entry name" value="FAD/NAD(P)-binding domain"/>
    <property type="match status" value="1"/>
</dbReference>
<proteinExistence type="predicted"/>
<dbReference type="InterPro" id="IPR036188">
    <property type="entry name" value="FAD/NAD-bd_sf"/>
</dbReference>
<dbReference type="PANTHER" id="PTHR13847:SF289">
    <property type="entry name" value="GLYCINE OXIDASE"/>
    <property type="match status" value="1"/>
</dbReference>
<gene>
    <name evidence="3" type="ORF">HTY61_11110</name>
</gene>
<name>A0A6N1VD28_9HYPH</name>
<dbReference type="AlphaFoldDB" id="A0A6N1VD28"/>
<dbReference type="Gene3D" id="3.50.50.60">
    <property type="entry name" value="FAD/NAD(P)-binding domain"/>
    <property type="match status" value="2"/>
</dbReference>
<dbReference type="Gene3D" id="3.30.9.10">
    <property type="entry name" value="D-Amino Acid Oxidase, subunit A, domain 2"/>
    <property type="match status" value="1"/>
</dbReference>
<feature type="domain" description="FAD dependent oxidoreductase" evidence="2">
    <location>
        <begin position="15"/>
        <end position="404"/>
    </location>
</feature>
<evidence type="ECO:0000313" key="3">
    <source>
        <dbReference type="EMBL" id="QKV18961.1"/>
    </source>
</evidence>
<evidence type="ECO:0000313" key="4">
    <source>
        <dbReference type="Proteomes" id="UP000509367"/>
    </source>
</evidence>
<dbReference type="Pfam" id="PF01266">
    <property type="entry name" value="DAO"/>
    <property type="match status" value="1"/>
</dbReference>
<dbReference type="InterPro" id="IPR006076">
    <property type="entry name" value="FAD-dep_OxRdtase"/>
</dbReference>
<dbReference type="KEGG" id="orm:HTY61_11110"/>
<organism evidence="3 4">
    <name type="scientific">Oricola thermophila</name>
    <dbReference type="NCBI Taxonomy" id="2742145"/>
    <lineage>
        <taxon>Bacteria</taxon>
        <taxon>Pseudomonadati</taxon>
        <taxon>Pseudomonadota</taxon>
        <taxon>Alphaproteobacteria</taxon>
        <taxon>Hyphomicrobiales</taxon>
        <taxon>Ahrensiaceae</taxon>
        <taxon>Oricola</taxon>
    </lineage>
</organism>